<evidence type="ECO:0000256" key="1">
    <source>
        <dbReference type="SAM" id="Phobius"/>
    </source>
</evidence>
<sequence length="67" mass="7911">MTCPLLDKERFMRYSHAALSPVSVGERKTSRPNVLPVRRAFTLRRLAWKIIYSSFVAGVAIYVWWRR</sequence>
<gene>
    <name evidence="2" type="ORF">D1O30_06040</name>
</gene>
<comment type="caution">
    <text evidence="2">The sequence shown here is derived from an EMBL/GenBank/DDBJ whole genome shotgun (WGS) entry which is preliminary data.</text>
</comment>
<proteinExistence type="predicted"/>
<name>A0A3M9XMJ6_9HYPH</name>
<evidence type="ECO:0000313" key="2">
    <source>
        <dbReference type="EMBL" id="RNJ49221.1"/>
    </source>
</evidence>
<accession>A0A3M9XMJ6</accession>
<organism evidence="2 3">
    <name type="scientific">Methylocystis hirsuta</name>
    <dbReference type="NCBI Taxonomy" id="369798"/>
    <lineage>
        <taxon>Bacteria</taxon>
        <taxon>Pseudomonadati</taxon>
        <taxon>Pseudomonadota</taxon>
        <taxon>Alphaproteobacteria</taxon>
        <taxon>Hyphomicrobiales</taxon>
        <taxon>Methylocystaceae</taxon>
        <taxon>Methylocystis</taxon>
    </lineage>
</organism>
<reference evidence="2 3" key="1">
    <citation type="submission" date="2018-08" db="EMBL/GenBank/DDBJ databases">
        <title>Genome sequence of Methylocystis hirsuta CSC1, a methanotroph able to accumulate PHAs.</title>
        <authorList>
            <person name="Bordel S."/>
            <person name="Rodriguez E."/>
            <person name="Gancedo J."/>
            <person name="Munoz R."/>
        </authorList>
    </citation>
    <scope>NUCLEOTIDE SEQUENCE [LARGE SCALE GENOMIC DNA]</scope>
    <source>
        <strain evidence="2 3">CSC1</strain>
    </source>
</reference>
<keyword evidence="1" id="KW-0472">Membrane</keyword>
<feature type="transmembrane region" description="Helical" evidence="1">
    <location>
        <begin position="46"/>
        <end position="65"/>
    </location>
</feature>
<evidence type="ECO:0000313" key="3">
    <source>
        <dbReference type="Proteomes" id="UP000268623"/>
    </source>
</evidence>
<keyword evidence="1" id="KW-0812">Transmembrane</keyword>
<dbReference type="EMBL" id="QWDD01000001">
    <property type="protein sequence ID" value="RNJ49221.1"/>
    <property type="molecule type" value="Genomic_DNA"/>
</dbReference>
<keyword evidence="3" id="KW-1185">Reference proteome</keyword>
<dbReference type="AlphaFoldDB" id="A0A3M9XMJ6"/>
<dbReference type="Proteomes" id="UP000268623">
    <property type="component" value="Unassembled WGS sequence"/>
</dbReference>
<protein>
    <submittedName>
        <fullName evidence="2">Uncharacterized protein</fullName>
    </submittedName>
</protein>
<keyword evidence="1" id="KW-1133">Transmembrane helix</keyword>